<dbReference type="AlphaFoldDB" id="A0A090F8U8"/>
<name>A0A090F8U8_MESPL</name>
<feature type="signal peptide" evidence="6">
    <location>
        <begin position="1"/>
        <end position="26"/>
    </location>
</feature>
<sequence>MFLRLSAKSVLLGAVSAVALMSAAHAADVVQEQAAPGFNWSGVYVGFGVGAGANVHKLSSDFAPGVSLNGIGGEGIFGQATVGYDYMVSQRFLLGGLIDAHVGTIKTSLDLAGLSADIKETYGFDVGVRAGYLLTPSTLGYVLGGYAWQKYKLDTNAGFGFDWDQGGYFVGAGVETAINSNWTLKGEYRYTRFSTNDSLLSDAGLNAPDGALNLDTSRHTFEVAASYRFNANDGGAASFETPSYNWTGFYVGGGLGAGAVVHQIEIPPLGGAKFNGLGGEGVFGEASIGYDQDMGSWVVGGLVDARLSGIKSKLDLGGILGGIDSISLNADYGFDVLGRIGMKVNEATLAYALAGYSWQHFKLDAPAPLDVDWGSSGFSVGAGLETALSDKMTVGIEYRYSQFEKEDFSDAFPIPSGLATATPSFHTVRIDAKYKFN</sequence>
<evidence type="ECO:0000256" key="1">
    <source>
        <dbReference type="ARBA" id="ARBA00004442"/>
    </source>
</evidence>
<protein>
    <submittedName>
        <fullName evidence="8">Outer membrane protein</fullName>
    </submittedName>
</protein>
<evidence type="ECO:0000256" key="5">
    <source>
        <dbReference type="ARBA" id="ARBA00038306"/>
    </source>
</evidence>
<evidence type="ECO:0000313" key="9">
    <source>
        <dbReference type="Proteomes" id="UP000046373"/>
    </source>
</evidence>
<reference evidence="8 9" key="1">
    <citation type="submission" date="2014-08" db="EMBL/GenBank/DDBJ databases">
        <authorList>
            <person name="Moulin Lionel"/>
        </authorList>
    </citation>
    <scope>NUCLEOTIDE SEQUENCE [LARGE SCALE GENOMIC DNA]</scope>
</reference>
<organism evidence="8 9">
    <name type="scientific">Mesorhizobium plurifarium</name>
    <dbReference type="NCBI Taxonomy" id="69974"/>
    <lineage>
        <taxon>Bacteria</taxon>
        <taxon>Pseudomonadati</taxon>
        <taxon>Pseudomonadota</taxon>
        <taxon>Alphaproteobacteria</taxon>
        <taxon>Hyphomicrobiales</taxon>
        <taxon>Phyllobacteriaceae</taxon>
        <taxon>Mesorhizobium</taxon>
    </lineage>
</organism>
<dbReference type="Pfam" id="PF13505">
    <property type="entry name" value="OMP_b-brl"/>
    <property type="match status" value="2"/>
</dbReference>
<dbReference type="InterPro" id="IPR027385">
    <property type="entry name" value="Beta-barrel_OMP"/>
</dbReference>
<feature type="chain" id="PRO_5001855629" evidence="6">
    <location>
        <begin position="27"/>
        <end position="437"/>
    </location>
</feature>
<proteinExistence type="inferred from homology"/>
<evidence type="ECO:0000256" key="2">
    <source>
        <dbReference type="ARBA" id="ARBA00022729"/>
    </source>
</evidence>
<dbReference type="Proteomes" id="UP000046373">
    <property type="component" value="Unassembled WGS sequence"/>
</dbReference>
<dbReference type="PANTHER" id="PTHR34001:SF3">
    <property type="entry name" value="BLL7405 PROTEIN"/>
    <property type="match status" value="1"/>
</dbReference>
<comment type="subcellular location">
    <subcellularLocation>
        <location evidence="1">Cell outer membrane</location>
    </subcellularLocation>
</comment>
<accession>A0A090F8U8</accession>
<dbReference type="Gene3D" id="2.40.160.20">
    <property type="match status" value="2"/>
</dbReference>
<dbReference type="InterPro" id="IPR011250">
    <property type="entry name" value="OMP/PagP_B-barrel"/>
</dbReference>
<keyword evidence="2 6" id="KW-0732">Signal</keyword>
<dbReference type="PANTHER" id="PTHR34001">
    <property type="entry name" value="BLL7405 PROTEIN"/>
    <property type="match status" value="1"/>
</dbReference>
<comment type="similarity">
    <text evidence="5">Belongs to the Omp25/RopB family.</text>
</comment>
<evidence type="ECO:0000313" key="8">
    <source>
        <dbReference type="EMBL" id="CDX37939.1"/>
    </source>
</evidence>
<keyword evidence="3" id="KW-0472">Membrane</keyword>
<gene>
    <name evidence="8" type="ORF">MPLDJ20_210092</name>
</gene>
<keyword evidence="4" id="KW-0998">Cell outer membrane</keyword>
<dbReference type="EMBL" id="CCNB01000014">
    <property type="protein sequence ID" value="CDX37939.1"/>
    <property type="molecule type" value="Genomic_DNA"/>
</dbReference>
<feature type="domain" description="Outer membrane protein beta-barrel" evidence="7">
    <location>
        <begin position="242"/>
        <end position="436"/>
    </location>
</feature>
<evidence type="ECO:0000256" key="4">
    <source>
        <dbReference type="ARBA" id="ARBA00023237"/>
    </source>
</evidence>
<feature type="domain" description="Outer membrane protein beta-barrel" evidence="7">
    <location>
        <begin position="17"/>
        <end position="229"/>
    </location>
</feature>
<dbReference type="SUPFAM" id="SSF56925">
    <property type="entry name" value="OMPA-like"/>
    <property type="match status" value="2"/>
</dbReference>
<evidence type="ECO:0000256" key="6">
    <source>
        <dbReference type="SAM" id="SignalP"/>
    </source>
</evidence>
<evidence type="ECO:0000259" key="7">
    <source>
        <dbReference type="Pfam" id="PF13505"/>
    </source>
</evidence>
<dbReference type="GO" id="GO:0009279">
    <property type="term" value="C:cell outer membrane"/>
    <property type="evidence" value="ECO:0007669"/>
    <property type="project" value="UniProtKB-SubCell"/>
</dbReference>
<evidence type="ECO:0000256" key="3">
    <source>
        <dbReference type="ARBA" id="ARBA00023136"/>
    </source>
</evidence>
<dbReference type="InterPro" id="IPR051692">
    <property type="entry name" value="OMP-like"/>
</dbReference>